<dbReference type="Proteomes" id="UP000050920">
    <property type="component" value="Unassembled WGS sequence"/>
</dbReference>
<reference evidence="1 2" key="1">
    <citation type="journal article" date="2015" name="Genome Announc.">
        <title>Expanding the biotechnology potential of lactobacilli through comparative genomics of 213 strains and associated genera.</title>
        <authorList>
            <person name="Sun Z."/>
            <person name="Harris H.M."/>
            <person name="McCann A."/>
            <person name="Guo C."/>
            <person name="Argimon S."/>
            <person name="Zhang W."/>
            <person name="Yang X."/>
            <person name="Jeffery I.B."/>
            <person name="Cooney J.C."/>
            <person name="Kagawa T.F."/>
            <person name="Liu W."/>
            <person name="Song Y."/>
            <person name="Salvetti E."/>
            <person name="Wrobel A."/>
            <person name="Rasinkangas P."/>
            <person name="Parkhill J."/>
            <person name="Rea M.C."/>
            <person name="O'Sullivan O."/>
            <person name="Ritari J."/>
            <person name="Douillard F.P."/>
            <person name="Paul Ross R."/>
            <person name="Yang R."/>
            <person name="Briner A.E."/>
            <person name="Felis G.E."/>
            <person name="de Vos W.M."/>
            <person name="Barrangou R."/>
            <person name="Klaenhammer T.R."/>
            <person name="Caufield P.W."/>
            <person name="Cui Y."/>
            <person name="Zhang H."/>
            <person name="O'Toole P.W."/>
        </authorList>
    </citation>
    <scope>NUCLEOTIDE SEQUENCE [LARGE SCALE GENOMIC DNA]</scope>
    <source>
        <strain evidence="1 2">DSM 21115</strain>
    </source>
</reference>
<evidence type="ECO:0000313" key="1">
    <source>
        <dbReference type="EMBL" id="KRO29507.1"/>
    </source>
</evidence>
<gene>
    <name evidence="1" type="ORF">DY78_GL002895</name>
</gene>
<organism evidence="1 2">
    <name type="scientific">Lactiplantibacillus fabifermentans DSM 21115</name>
    <dbReference type="NCBI Taxonomy" id="1413187"/>
    <lineage>
        <taxon>Bacteria</taxon>
        <taxon>Bacillati</taxon>
        <taxon>Bacillota</taxon>
        <taxon>Bacilli</taxon>
        <taxon>Lactobacillales</taxon>
        <taxon>Lactobacillaceae</taxon>
        <taxon>Lactiplantibacillus</taxon>
    </lineage>
</organism>
<sequence>MKRVGRLLLSGPSCDGILLAIEAVVNLKGALTMEPQLVIVHEEGRYRELSEKRYWLESANFWGVDGRGDTVNEAIGNFLTNLVQYCHDYYDRDLWQLDNRLLQLDHVDAVLAYANVGKSPAPLFLFKVLPALASA</sequence>
<comment type="caution">
    <text evidence="1">The sequence shown here is derived from an EMBL/GenBank/DDBJ whole genome shotgun (WGS) entry which is preliminary data.</text>
</comment>
<dbReference type="EMBL" id="AYGX02000004">
    <property type="protein sequence ID" value="KRO29507.1"/>
    <property type="molecule type" value="Genomic_DNA"/>
</dbReference>
<protein>
    <submittedName>
        <fullName evidence="1">Uncharacterized protein</fullName>
    </submittedName>
</protein>
<keyword evidence="2" id="KW-1185">Reference proteome</keyword>
<evidence type="ECO:0000313" key="2">
    <source>
        <dbReference type="Proteomes" id="UP000050920"/>
    </source>
</evidence>
<accession>A0A0R2P1B1</accession>
<dbReference type="AlphaFoldDB" id="A0A0R2P1B1"/>
<name>A0A0R2P1B1_9LACO</name>
<proteinExistence type="predicted"/>